<sequence>MPPSVVSPPASSKDSAKPTSSVPSDVNTTPPTNKSKLESSPTKSKPSIPQRPTRSAPLDPPSEAEEQQLSDADTEPLPFDEVDQNLSDQEAQAGHQLNMDAKPAAAEPEADAVQSELARQPPDPNLPILSPRAQPQSTSAAASSSGSPLKAGTFTGDEFSGESDLTDEPDDDEDENDDEEEDEEQEDDEVGNEDQNENEEEDAEVSSLSDQSDSEHGSASRRKSRGAQKEAGELSDDGEEVESGDEDPQDEAAQVITSDTKVAVVADADAEGDEEGEDEAEGQGDEAEVGDDEENDADGSDMDEDEDGRRSSRSRRSPRKSSAARASASPIKGTKRVGKGPEGEGEHREEDEDEDEEGELDDSTAGLDEAAQGLAALTGQAQPAQSSGPAQEADGLAGLAALASGESFDQVGQPNPSLKGAGGRVEAIKADAAEADSIQSSDVTPEPEEGAAEEEDEDEDEDEEAGEDEDEEEEGEVEGQGAAIQDVSMLDDTKQESSLSILATLGKRRAAATGGATSLLEDPVESLPPSAATSRAASPADDEQDPDKAASGEAPEEGVKHGVDIEGAAEEAAATAAGTPVPGELAEQGHESERADQAQLADQADHEEDTSTDEAALRRQEAMEALTKIEIGFAMLRDRLYVERLEEISKEGDMIADGTHPELIHLTNAIEARRERRMKLVEKCFEQQEKQYERVAKAEEFAAWNAWRTDCAILRRDMMDDLSRKRRKIDREKRTMDQPRPIRRHQAFEAELVRNPNRIAHSGYLNAAGAESIVDTPVSSKKRKAAAAKRRAAVEETEAASEYVAYPDLRGLNENDVWLDIERMGIRAAPIYDPYYRPEEMHHPDMYAVFGPDGPIAGPSFAAAGFGRPAGVMHPSQQAMFGTPQALHRIPVNYDGYLPDMEALHRHELMEGRQPSSPFPPEMYAQGFPPHMGPAMNHAPPISPTPHQRNPAAGGRREMELESAAPAFDAQQRNGKPHRSPNVSGHAATANRNVAQKVSAQNGSPKTSAKSAPSDRETKVFSNGSAGAPLDYRGHSHVAPGPGVLGGGVAVGMAGNATRTRSCRLPRPPMQHRDIAI</sequence>
<keyword evidence="2" id="KW-1185">Reference proteome</keyword>
<dbReference type="Proteomes" id="UP000245626">
    <property type="component" value="Unassembled WGS sequence"/>
</dbReference>
<evidence type="ECO:0000313" key="2">
    <source>
        <dbReference type="Proteomes" id="UP000245626"/>
    </source>
</evidence>
<accession>A0ACD0P177</accession>
<protein>
    <submittedName>
        <fullName evidence="1">Uncharacterized protein</fullName>
    </submittedName>
</protein>
<evidence type="ECO:0000313" key="1">
    <source>
        <dbReference type="EMBL" id="PWN51772.1"/>
    </source>
</evidence>
<dbReference type="EMBL" id="KZ819818">
    <property type="protein sequence ID" value="PWN51772.1"/>
    <property type="molecule type" value="Genomic_DNA"/>
</dbReference>
<name>A0ACD0P177_9BASI</name>
<organism evidence="1 2">
    <name type="scientific">Violaceomyces palustris</name>
    <dbReference type="NCBI Taxonomy" id="1673888"/>
    <lineage>
        <taxon>Eukaryota</taxon>
        <taxon>Fungi</taxon>
        <taxon>Dikarya</taxon>
        <taxon>Basidiomycota</taxon>
        <taxon>Ustilaginomycotina</taxon>
        <taxon>Ustilaginomycetes</taxon>
        <taxon>Violaceomycetales</taxon>
        <taxon>Violaceomycetaceae</taxon>
        <taxon>Violaceomyces</taxon>
    </lineage>
</organism>
<proteinExistence type="predicted"/>
<gene>
    <name evidence="1" type="ORF">IE53DRAFT_36999</name>
</gene>
<reference evidence="1 2" key="1">
    <citation type="journal article" date="2018" name="Mol. Biol. Evol.">
        <title>Broad Genomic Sampling Reveals a Smut Pathogenic Ancestry of the Fungal Clade Ustilaginomycotina.</title>
        <authorList>
            <person name="Kijpornyongpan T."/>
            <person name="Mondo S.J."/>
            <person name="Barry K."/>
            <person name="Sandor L."/>
            <person name="Lee J."/>
            <person name="Lipzen A."/>
            <person name="Pangilinan J."/>
            <person name="LaButti K."/>
            <person name="Hainaut M."/>
            <person name="Henrissat B."/>
            <person name="Grigoriev I.V."/>
            <person name="Spatafora J.W."/>
            <person name="Aime M.C."/>
        </authorList>
    </citation>
    <scope>NUCLEOTIDE SEQUENCE [LARGE SCALE GENOMIC DNA]</scope>
    <source>
        <strain evidence="1 2">SA 807</strain>
    </source>
</reference>